<evidence type="ECO:0000259" key="7">
    <source>
        <dbReference type="Pfam" id="PF09335"/>
    </source>
</evidence>
<dbReference type="AlphaFoldDB" id="A0A8U0HUY5"/>
<feature type="domain" description="VTT" evidence="7">
    <location>
        <begin position="60"/>
        <end position="173"/>
    </location>
</feature>
<keyword evidence="9" id="KW-1185">Reference proteome</keyword>
<evidence type="ECO:0000256" key="5">
    <source>
        <dbReference type="ARBA" id="ARBA00023136"/>
    </source>
</evidence>
<keyword evidence="2" id="KW-1003">Cell membrane</keyword>
<keyword evidence="5 6" id="KW-0472">Membrane</keyword>
<evidence type="ECO:0000256" key="4">
    <source>
        <dbReference type="ARBA" id="ARBA00022989"/>
    </source>
</evidence>
<evidence type="ECO:0000256" key="3">
    <source>
        <dbReference type="ARBA" id="ARBA00022692"/>
    </source>
</evidence>
<evidence type="ECO:0000313" key="9">
    <source>
        <dbReference type="Proteomes" id="UP000830729"/>
    </source>
</evidence>
<dbReference type="GeneID" id="72183999"/>
<proteinExistence type="predicted"/>
<name>A0A8U0HUY5_9EURY</name>
<sequence>MADFARRQVAGFALLAVVAAGSLLAGPDRLLEVARDLTDRPAVFGALLVGVYLVRPLFAWPTTLVAVLVGYAYGPVVGFPVALAGTTASALLPFLAARYVGAGSGLVARLGDSGERFFAATGDLRGMVASRLAPAPSDPVSAAAGLSGVSTGAFVVGTAVGEVPWTAAAVLAGGSVDRLSTAGLTAISWELLAAGGAVAVALLAGPAYRAVSVRR</sequence>
<feature type="transmembrane region" description="Helical" evidence="6">
    <location>
        <begin position="76"/>
        <end position="96"/>
    </location>
</feature>
<feature type="transmembrane region" description="Helical" evidence="6">
    <location>
        <begin position="186"/>
        <end position="208"/>
    </location>
</feature>
<dbReference type="InterPro" id="IPR015414">
    <property type="entry name" value="TMEM64"/>
</dbReference>
<evidence type="ECO:0000313" key="8">
    <source>
        <dbReference type="EMBL" id="UPV74915.1"/>
    </source>
</evidence>
<evidence type="ECO:0000256" key="1">
    <source>
        <dbReference type="ARBA" id="ARBA00004651"/>
    </source>
</evidence>
<dbReference type="KEGG" id="halx:M0R89_02330"/>
<organism evidence="8 9">
    <name type="scientific">Halorussus limi</name>
    <dbReference type="NCBI Taxonomy" id="2938695"/>
    <lineage>
        <taxon>Archaea</taxon>
        <taxon>Methanobacteriati</taxon>
        <taxon>Methanobacteriota</taxon>
        <taxon>Stenosarchaea group</taxon>
        <taxon>Halobacteria</taxon>
        <taxon>Halobacteriales</taxon>
        <taxon>Haladaptataceae</taxon>
        <taxon>Halorussus</taxon>
    </lineage>
</organism>
<evidence type="ECO:0000256" key="2">
    <source>
        <dbReference type="ARBA" id="ARBA00022475"/>
    </source>
</evidence>
<dbReference type="Pfam" id="PF09335">
    <property type="entry name" value="VTT_dom"/>
    <property type="match status" value="1"/>
</dbReference>
<evidence type="ECO:0000256" key="6">
    <source>
        <dbReference type="SAM" id="Phobius"/>
    </source>
</evidence>
<dbReference type="RefSeq" id="WP_248650958.1">
    <property type="nucleotide sequence ID" value="NZ_CP096659.1"/>
</dbReference>
<dbReference type="Proteomes" id="UP000830729">
    <property type="component" value="Chromosome"/>
</dbReference>
<dbReference type="PANTHER" id="PTHR12677:SF59">
    <property type="entry name" value="GOLGI APPARATUS MEMBRANE PROTEIN TVP38-RELATED"/>
    <property type="match status" value="1"/>
</dbReference>
<accession>A0A8U0HUY5</accession>
<reference evidence="8 9" key="1">
    <citation type="submission" date="2022-04" db="EMBL/GenBank/DDBJ databases">
        <title>Diverse halophilic archaea isolated from saline environments.</title>
        <authorList>
            <person name="Cui H.-L."/>
        </authorList>
    </citation>
    <scope>NUCLEOTIDE SEQUENCE [LARGE SCALE GENOMIC DNA]</scope>
    <source>
        <strain evidence="8 9">XZYJT49</strain>
    </source>
</reference>
<dbReference type="EMBL" id="CP096659">
    <property type="protein sequence ID" value="UPV74915.1"/>
    <property type="molecule type" value="Genomic_DNA"/>
</dbReference>
<feature type="transmembrane region" description="Helical" evidence="6">
    <location>
        <begin position="41"/>
        <end position="69"/>
    </location>
</feature>
<dbReference type="PANTHER" id="PTHR12677">
    <property type="entry name" value="GOLGI APPARATUS MEMBRANE PROTEIN TVP38-RELATED"/>
    <property type="match status" value="1"/>
</dbReference>
<comment type="subcellular location">
    <subcellularLocation>
        <location evidence="1">Cell membrane</location>
        <topology evidence="1">Multi-pass membrane protein</topology>
    </subcellularLocation>
</comment>
<keyword evidence="4 6" id="KW-1133">Transmembrane helix</keyword>
<protein>
    <submittedName>
        <fullName evidence="8">VTT domain-containing protein</fullName>
    </submittedName>
</protein>
<gene>
    <name evidence="8" type="ORF">M0R89_02330</name>
</gene>
<dbReference type="InterPro" id="IPR032816">
    <property type="entry name" value="VTT_dom"/>
</dbReference>
<keyword evidence="3 6" id="KW-0812">Transmembrane</keyword>
<dbReference type="GO" id="GO:0005886">
    <property type="term" value="C:plasma membrane"/>
    <property type="evidence" value="ECO:0007669"/>
    <property type="project" value="UniProtKB-SubCell"/>
</dbReference>